<dbReference type="SMART" id="SM00369">
    <property type="entry name" value="LRR_TYP"/>
    <property type="match status" value="8"/>
</dbReference>
<evidence type="ECO:0000256" key="2">
    <source>
        <dbReference type="ARBA" id="ARBA00009592"/>
    </source>
</evidence>
<protein>
    <recommendedName>
        <fullName evidence="12">Leucine-rich repeat-containing N-terminal plant-type domain-containing protein</fullName>
    </recommendedName>
</protein>
<dbReference type="InterPro" id="IPR013210">
    <property type="entry name" value="LRR_N_plant-typ"/>
</dbReference>
<dbReference type="SUPFAM" id="SSF52058">
    <property type="entry name" value="L domain-like"/>
    <property type="match status" value="2"/>
</dbReference>
<comment type="similarity">
    <text evidence="2">Belongs to the RLP family.</text>
</comment>
<dbReference type="GO" id="GO:0005886">
    <property type="term" value="C:plasma membrane"/>
    <property type="evidence" value="ECO:0007669"/>
    <property type="project" value="UniProtKB-SubCell"/>
</dbReference>
<dbReference type="Pfam" id="PF13516">
    <property type="entry name" value="LRR_6"/>
    <property type="match status" value="1"/>
</dbReference>
<feature type="domain" description="Leucine-rich repeat-containing N-terminal plant-type" evidence="12">
    <location>
        <begin position="22"/>
        <end position="59"/>
    </location>
</feature>
<dbReference type="InterPro" id="IPR003591">
    <property type="entry name" value="Leu-rich_rpt_typical-subtyp"/>
</dbReference>
<keyword evidence="7 10" id="KW-1133">Transmembrane helix</keyword>
<keyword evidence="8 10" id="KW-0472">Membrane</keyword>
<dbReference type="EMBL" id="OZ075121">
    <property type="protein sequence ID" value="CAL4898148.1"/>
    <property type="molecule type" value="Genomic_DNA"/>
</dbReference>
<keyword evidence="11" id="KW-0732">Signal</keyword>
<dbReference type="Pfam" id="PF13855">
    <property type="entry name" value="LRR_8"/>
    <property type="match status" value="2"/>
</dbReference>
<dbReference type="InterPro" id="IPR032675">
    <property type="entry name" value="LRR_dom_sf"/>
</dbReference>
<sequence length="876" mass="96528">MLWVLSILLFMFYMACGCVVEERIALMHVISSFPEVGSDLPDSWGRSDDCCSWERVKCNNGTRVSGLDLSTVYQSRTLSGLMWNLDLTVFSSFHELEQLDLYWNSASLQNFDGLLGLTKLRYLNLSDNFFIGNNILESLGKMASLEAINLDISGLRGALPSTVLSRTLKNLREFHLGSNQLNGSIPAFLFELPHLEYLDLSGNHLQGHIPICSTSNLSSSLRTLKISANNLNGTFDFFWLRNCTKLNHVELSSNTDLAVDVKFRGSVPPFQLRVLMLSECNLDNTIIAGPNFLGTQHHLKVLDLSNNNLTGSIPNWILANQMNLVYLNLANNLLVGSLDLMWQYQSNLGMIDISMNRFTGQLPTNISSVFPNLEVLNTSFNIIAGHLPPSLCRMNLSFVDLSNNKLTGEVPACLFTECSTLIMLKLSNNNLGGPILGGASNLSIVEEIHLAGNNFDGVLPNNLSGNKLRILDLHDNKLSGKLDASFWNLSLLQVFSVASNSLTDGIDPAICKLTGLEFLDMSDNNFTGYLPNCSNKKLTLHFLNMSCNTLSGFAGAFLNSSFVRALDLRYNQFEGSLDWIQHLSEIKLLLLGGNIFEGQISPNLCYLQNLNIIDLSHNQGSQFRPEFSGIPGIPLSGSLPRCIGGISFGYHEDGWFSTYTFSIGMLIYKDMGYDNMEYTHISIYDLQGFTFSTKGKLYTYSHGFFNLMFGIDLSGNMLSGEIPWEIGNLSHVKSLNLSHNFFTGRIPATIANMSAIESLDLSHNELSGSIPWQLTQLWSLEVLSVAYNNLSGCIPNSGQFGSFSAESYTGNSNLHNLSQGNGCSPVPGSGEVDDVAEACDDPVLYIISAASFVLAFWATVAFMFCHSFGQGVVLKL</sequence>
<dbReference type="Proteomes" id="UP001497457">
    <property type="component" value="Chromosome 11b"/>
</dbReference>
<dbReference type="GO" id="GO:0009742">
    <property type="term" value="P:brassinosteroid mediated signaling pathway"/>
    <property type="evidence" value="ECO:0007669"/>
    <property type="project" value="UniProtKB-KW"/>
</dbReference>
<dbReference type="Pfam" id="PF00560">
    <property type="entry name" value="LRR_1"/>
    <property type="match status" value="5"/>
</dbReference>
<evidence type="ECO:0000256" key="11">
    <source>
        <dbReference type="SAM" id="SignalP"/>
    </source>
</evidence>
<dbReference type="InterPro" id="IPR051502">
    <property type="entry name" value="RLP_Defense_Trigger"/>
</dbReference>
<keyword evidence="9" id="KW-0325">Glycoprotein</keyword>
<reference evidence="13 14" key="2">
    <citation type="submission" date="2024-10" db="EMBL/GenBank/DDBJ databases">
        <authorList>
            <person name="Ryan C."/>
        </authorList>
    </citation>
    <scope>NUCLEOTIDE SEQUENCE [LARGE SCALE GENOMIC DNA]</scope>
</reference>
<accession>A0ABC8VWW1</accession>
<evidence type="ECO:0000256" key="6">
    <source>
        <dbReference type="ARBA" id="ARBA00022737"/>
    </source>
</evidence>
<keyword evidence="14" id="KW-1185">Reference proteome</keyword>
<dbReference type="Pfam" id="PF08263">
    <property type="entry name" value="LRRNT_2"/>
    <property type="match status" value="1"/>
</dbReference>
<dbReference type="PRINTS" id="PR00019">
    <property type="entry name" value="LEURICHRPT"/>
</dbReference>
<gene>
    <name evidence="13" type="ORF">URODEC1_LOCUS7613</name>
</gene>
<evidence type="ECO:0000313" key="14">
    <source>
        <dbReference type="Proteomes" id="UP001497457"/>
    </source>
</evidence>
<evidence type="ECO:0000256" key="9">
    <source>
        <dbReference type="ARBA" id="ARBA00023180"/>
    </source>
</evidence>
<comment type="subcellular location">
    <subcellularLocation>
        <location evidence="1">Cell membrane</location>
        <topology evidence="1">Single-pass type I membrane protein</topology>
    </subcellularLocation>
</comment>
<dbReference type="PANTHER" id="PTHR48062:SF68">
    <property type="entry name" value="LEUCINE-RICH REPEAT-CONTAINING N-TERMINAL PLANT-TYPE DOMAIN-CONTAINING PROTEIN"/>
    <property type="match status" value="1"/>
</dbReference>
<dbReference type="Gene3D" id="3.80.10.10">
    <property type="entry name" value="Ribonuclease Inhibitor"/>
    <property type="match status" value="4"/>
</dbReference>
<reference evidence="14" key="1">
    <citation type="submission" date="2024-06" db="EMBL/GenBank/DDBJ databases">
        <authorList>
            <person name="Ryan C."/>
        </authorList>
    </citation>
    <scope>NUCLEOTIDE SEQUENCE [LARGE SCALE GENOMIC DNA]</scope>
</reference>
<evidence type="ECO:0000256" key="1">
    <source>
        <dbReference type="ARBA" id="ARBA00004251"/>
    </source>
</evidence>
<dbReference type="PROSITE" id="PS51450">
    <property type="entry name" value="LRR"/>
    <property type="match status" value="1"/>
</dbReference>
<dbReference type="SUPFAM" id="SSF52047">
    <property type="entry name" value="RNI-like"/>
    <property type="match status" value="1"/>
</dbReference>
<dbReference type="PANTHER" id="PTHR48062">
    <property type="entry name" value="RECEPTOR-LIKE PROTEIN 14"/>
    <property type="match status" value="1"/>
</dbReference>
<dbReference type="FunFam" id="3.80.10.10:FF:000111">
    <property type="entry name" value="LRR receptor-like serine/threonine-protein kinase ERECTA"/>
    <property type="match status" value="1"/>
</dbReference>
<evidence type="ECO:0000256" key="5">
    <source>
        <dbReference type="ARBA" id="ARBA00022692"/>
    </source>
</evidence>
<evidence type="ECO:0000256" key="4">
    <source>
        <dbReference type="ARBA" id="ARBA00022626"/>
    </source>
</evidence>
<feature type="transmembrane region" description="Helical" evidence="10">
    <location>
        <begin position="843"/>
        <end position="865"/>
    </location>
</feature>
<dbReference type="AlphaFoldDB" id="A0ABC8VWW1"/>
<keyword evidence="4" id="KW-1070">Brassinosteroid signaling pathway</keyword>
<proteinExistence type="inferred from homology"/>
<keyword evidence="6" id="KW-0677">Repeat</keyword>
<evidence type="ECO:0000256" key="7">
    <source>
        <dbReference type="ARBA" id="ARBA00022989"/>
    </source>
</evidence>
<evidence type="ECO:0000259" key="12">
    <source>
        <dbReference type="Pfam" id="PF08263"/>
    </source>
</evidence>
<keyword evidence="5 10" id="KW-0812">Transmembrane</keyword>
<name>A0ABC8VWW1_9POAL</name>
<feature type="chain" id="PRO_5044838854" description="Leucine-rich repeat-containing N-terminal plant-type domain-containing protein" evidence="11">
    <location>
        <begin position="18"/>
        <end position="876"/>
    </location>
</feature>
<organism evidence="13 14">
    <name type="scientific">Urochloa decumbens</name>
    <dbReference type="NCBI Taxonomy" id="240449"/>
    <lineage>
        <taxon>Eukaryota</taxon>
        <taxon>Viridiplantae</taxon>
        <taxon>Streptophyta</taxon>
        <taxon>Embryophyta</taxon>
        <taxon>Tracheophyta</taxon>
        <taxon>Spermatophyta</taxon>
        <taxon>Magnoliopsida</taxon>
        <taxon>Liliopsida</taxon>
        <taxon>Poales</taxon>
        <taxon>Poaceae</taxon>
        <taxon>PACMAD clade</taxon>
        <taxon>Panicoideae</taxon>
        <taxon>Panicodae</taxon>
        <taxon>Paniceae</taxon>
        <taxon>Melinidinae</taxon>
        <taxon>Urochloa</taxon>
    </lineage>
</organism>
<evidence type="ECO:0000256" key="10">
    <source>
        <dbReference type="SAM" id="Phobius"/>
    </source>
</evidence>
<evidence type="ECO:0000256" key="8">
    <source>
        <dbReference type="ARBA" id="ARBA00023136"/>
    </source>
</evidence>
<evidence type="ECO:0000313" key="13">
    <source>
        <dbReference type="EMBL" id="CAL4898148.1"/>
    </source>
</evidence>
<keyword evidence="3" id="KW-0433">Leucine-rich repeat</keyword>
<dbReference type="InterPro" id="IPR001611">
    <property type="entry name" value="Leu-rich_rpt"/>
</dbReference>
<evidence type="ECO:0000256" key="3">
    <source>
        <dbReference type="ARBA" id="ARBA00022614"/>
    </source>
</evidence>
<feature type="signal peptide" evidence="11">
    <location>
        <begin position="1"/>
        <end position="17"/>
    </location>
</feature>